<organism evidence="2 3">
    <name type="scientific">Amazona aestiva</name>
    <name type="common">Blue-fronted Amazon parrot</name>
    <dbReference type="NCBI Taxonomy" id="12930"/>
    <lineage>
        <taxon>Eukaryota</taxon>
        <taxon>Metazoa</taxon>
        <taxon>Chordata</taxon>
        <taxon>Craniata</taxon>
        <taxon>Vertebrata</taxon>
        <taxon>Euteleostomi</taxon>
        <taxon>Archelosauria</taxon>
        <taxon>Archosauria</taxon>
        <taxon>Dinosauria</taxon>
        <taxon>Saurischia</taxon>
        <taxon>Theropoda</taxon>
        <taxon>Coelurosauria</taxon>
        <taxon>Aves</taxon>
        <taxon>Neognathae</taxon>
        <taxon>Neoaves</taxon>
        <taxon>Telluraves</taxon>
        <taxon>Australaves</taxon>
        <taxon>Psittaciformes</taxon>
        <taxon>Psittacidae</taxon>
        <taxon>Amazona</taxon>
    </lineage>
</organism>
<dbReference type="EMBL" id="LMAW01002726">
    <property type="protein sequence ID" value="KQK77688.1"/>
    <property type="molecule type" value="Genomic_DNA"/>
</dbReference>
<proteinExistence type="predicted"/>
<dbReference type="Proteomes" id="UP000051836">
    <property type="component" value="Unassembled WGS sequence"/>
</dbReference>
<comment type="caution">
    <text evidence="2">The sequence shown here is derived from an EMBL/GenBank/DDBJ whole genome shotgun (WGS) entry which is preliminary data.</text>
</comment>
<name>A0A0Q3M5L4_AMAAE</name>
<sequence length="97" mass="10572">MDAAGLRARTAPPAPAEDEEAEEGGCLGEGGSRGLGEDPSKRSWRNSPCSYKETVISLEPIKKIKKTKVLFRILTSSMKSVFTFMANLPDQEVKSKN</sequence>
<evidence type="ECO:0000313" key="2">
    <source>
        <dbReference type="EMBL" id="KQK77688.1"/>
    </source>
</evidence>
<gene>
    <name evidence="2" type="ORF">AAES_122569</name>
</gene>
<evidence type="ECO:0000256" key="1">
    <source>
        <dbReference type="SAM" id="MobiDB-lite"/>
    </source>
</evidence>
<feature type="region of interest" description="Disordered" evidence="1">
    <location>
        <begin position="1"/>
        <end position="49"/>
    </location>
</feature>
<accession>A0A0Q3M5L4</accession>
<feature type="compositionally biased region" description="Gly residues" evidence="1">
    <location>
        <begin position="25"/>
        <end position="34"/>
    </location>
</feature>
<feature type="compositionally biased region" description="Low complexity" evidence="1">
    <location>
        <begin position="1"/>
        <end position="11"/>
    </location>
</feature>
<reference evidence="2 3" key="1">
    <citation type="submission" date="2015-10" db="EMBL/GenBank/DDBJ databases">
        <authorList>
            <person name="Gilbert D.G."/>
        </authorList>
    </citation>
    <scope>NUCLEOTIDE SEQUENCE [LARGE SCALE GENOMIC DNA]</scope>
    <source>
        <strain evidence="2">FVVF132</strain>
    </source>
</reference>
<dbReference type="AlphaFoldDB" id="A0A0Q3M5L4"/>
<keyword evidence="3" id="KW-1185">Reference proteome</keyword>
<evidence type="ECO:0000313" key="3">
    <source>
        <dbReference type="Proteomes" id="UP000051836"/>
    </source>
</evidence>
<protein>
    <submittedName>
        <fullName evidence="2">Uncharacterized protein</fullName>
    </submittedName>
</protein>